<evidence type="ECO:0000313" key="10">
    <source>
        <dbReference type="Proteomes" id="UP000270021"/>
    </source>
</evidence>
<dbReference type="HAMAP" id="MF_00378">
    <property type="entry name" value="Exonuc_7_L"/>
    <property type="match status" value="1"/>
</dbReference>
<evidence type="ECO:0000259" key="7">
    <source>
        <dbReference type="Pfam" id="PF02601"/>
    </source>
</evidence>
<accession>A0A3Q8WUZ5</accession>
<dbReference type="GO" id="GO:0005737">
    <property type="term" value="C:cytoplasm"/>
    <property type="evidence" value="ECO:0007669"/>
    <property type="project" value="UniProtKB-SubCell"/>
</dbReference>
<dbReference type="InterPro" id="IPR025824">
    <property type="entry name" value="OB-fold_nuc-bd_dom"/>
</dbReference>
<gene>
    <name evidence="5" type="primary">xseA</name>
    <name evidence="9" type="ORF">EJO69_10670</name>
</gene>
<sequence length="421" mass="46226">MSSQVIIPPDLPQLAAETTADRPWPLRLLSKKIAEYVGRMSPMWVEGEVLQFTPRGSSRAQFFTLRDLDEQFSINCKAWSNIIPAEFAEGSRVVLRVKPDFWVGNGSLSLQVAEIRFAGVGDVLARLEMLRRRLGEEGLFAPSRKLPLPFLPRRIGLICGSNAKAKDDVIVNAQARWPEVDFEMREVKVQGPASAGQVMAALAELDAMEDVDVIVIARGGGSVEDLLPFSDEGLVRAVVAARTPVVTAIGHEGDRPIVDDAADYRASTPTDAAKRIVPDVQEERRILQEGLKRGRMAIDRRLTQAQSDLDTVLTRPVLAYPLTLVETREEELTRTAARLTELVERGLFDAGSALDALRRHLRSLSPQAVLDRGYAVLRTPDAVVRSADDVEVGTHLEALLAAGRLELTVTAARSGDDREES</sequence>
<dbReference type="GO" id="GO:0008855">
    <property type="term" value="F:exodeoxyribonuclease VII activity"/>
    <property type="evidence" value="ECO:0007669"/>
    <property type="project" value="UniProtKB-UniRule"/>
</dbReference>
<keyword evidence="2 5" id="KW-0540">Nuclease</keyword>
<dbReference type="PANTHER" id="PTHR30008">
    <property type="entry name" value="EXODEOXYRIBONUCLEASE 7 LARGE SUBUNIT"/>
    <property type="match status" value="1"/>
</dbReference>
<keyword evidence="10" id="KW-1185">Reference proteome</keyword>
<dbReference type="InterPro" id="IPR003753">
    <property type="entry name" value="Exonuc_VII_L"/>
</dbReference>
<feature type="domain" description="OB-fold nucleic acid binding" evidence="8">
    <location>
        <begin position="27"/>
        <end position="116"/>
    </location>
</feature>
<dbReference type="AlphaFoldDB" id="A0A3Q8WUZ5"/>
<dbReference type="GO" id="GO:0009318">
    <property type="term" value="C:exodeoxyribonuclease VII complex"/>
    <property type="evidence" value="ECO:0007669"/>
    <property type="project" value="UniProtKB-UniRule"/>
</dbReference>
<dbReference type="GO" id="GO:0006308">
    <property type="term" value="P:DNA catabolic process"/>
    <property type="evidence" value="ECO:0007669"/>
    <property type="project" value="UniProtKB-UniRule"/>
</dbReference>
<dbReference type="RefSeq" id="WP_126041707.1">
    <property type="nucleotide sequence ID" value="NZ_CP034438.1"/>
</dbReference>
<dbReference type="Pfam" id="PF02601">
    <property type="entry name" value="Exonuc_VII_L"/>
    <property type="match status" value="1"/>
</dbReference>
<dbReference type="EMBL" id="CP034438">
    <property type="protein sequence ID" value="AZN30714.1"/>
    <property type="molecule type" value="Genomic_DNA"/>
</dbReference>
<comment type="similarity">
    <text evidence="5 6">Belongs to the XseA family.</text>
</comment>
<comment type="subunit">
    <text evidence="5">Heterooligomer composed of large and small subunits.</text>
</comment>
<comment type="function">
    <text evidence="5">Bidirectionally degrades single-stranded DNA into large acid-insoluble oligonucleotides, which are then degraded further into small acid-soluble oligonucleotides.</text>
</comment>
<keyword evidence="4 5" id="KW-0269">Exonuclease</keyword>
<evidence type="ECO:0000256" key="5">
    <source>
        <dbReference type="HAMAP-Rule" id="MF_00378"/>
    </source>
</evidence>
<dbReference type="NCBIfam" id="TIGR00237">
    <property type="entry name" value="xseA"/>
    <property type="match status" value="1"/>
</dbReference>
<dbReference type="CDD" id="cd04489">
    <property type="entry name" value="ExoVII_LU_OBF"/>
    <property type="match status" value="1"/>
</dbReference>
<comment type="catalytic activity">
    <reaction evidence="5 6">
        <text>Exonucleolytic cleavage in either 5'- to 3'- or 3'- to 5'-direction to yield nucleoside 5'-phosphates.</text>
        <dbReference type="EC" id="3.1.11.6"/>
    </reaction>
</comment>
<evidence type="ECO:0000313" key="9">
    <source>
        <dbReference type="EMBL" id="AZN30714.1"/>
    </source>
</evidence>
<name>A0A3Q8WUZ5_9ACTO</name>
<evidence type="ECO:0000256" key="4">
    <source>
        <dbReference type="ARBA" id="ARBA00022839"/>
    </source>
</evidence>
<dbReference type="EC" id="3.1.11.6" evidence="5"/>
<evidence type="ECO:0000256" key="3">
    <source>
        <dbReference type="ARBA" id="ARBA00022801"/>
    </source>
</evidence>
<dbReference type="Proteomes" id="UP000270021">
    <property type="component" value="Chromosome"/>
</dbReference>
<organism evidence="9 10">
    <name type="scientific">Flaviflexus salsibiostraticola</name>
    <dbReference type="NCBI Taxonomy" id="1282737"/>
    <lineage>
        <taxon>Bacteria</taxon>
        <taxon>Bacillati</taxon>
        <taxon>Actinomycetota</taxon>
        <taxon>Actinomycetes</taxon>
        <taxon>Actinomycetales</taxon>
        <taxon>Actinomycetaceae</taxon>
        <taxon>Flaviflexus</taxon>
    </lineage>
</organism>
<keyword evidence="1 5" id="KW-0963">Cytoplasm</keyword>
<evidence type="ECO:0000256" key="2">
    <source>
        <dbReference type="ARBA" id="ARBA00022722"/>
    </source>
</evidence>
<reference evidence="9 10" key="1">
    <citation type="submission" date="2018-12" db="EMBL/GenBank/DDBJ databases">
        <title>Complete genome sequence of Flaviflexus salsibiostraticola KCTC 33148.</title>
        <authorList>
            <person name="Bae J.-W."/>
        </authorList>
    </citation>
    <scope>NUCLEOTIDE SEQUENCE [LARGE SCALE GENOMIC DNA]</scope>
    <source>
        <strain evidence="9 10">KCTC 33148</strain>
    </source>
</reference>
<evidence type="ECO:0000256" key="1">
    <source>
        <dbReference type="ARBA" id="ARBA00022490"/>
    </source>
</evidence>
<dbReference type="InterPro" id="IPR020579">
    <property type="entry name" value="Exonuc_VII_lsu_C"/>
</dbReference>
<dbReference type="Pfam" id="PF13742">
    <property type="entry name" value="tRNA_anti_2"/>
    <property type="match status" value="1"/>
</dbReference>
<dbReference type="OrthoDB" id="9802795at2"/>
<dbReference type="PANTHER" id="PTHR30008:SF0">
    <property type="entry name" value="EXODEOXYRIBONUCLEASE 7 LARGE SUBUNIT"/>
    <property type="match status" value="1"/>
</dbReference>
<evidence type="ECO:0000256" key="6">
    <source>
        <dbReference type="RuleBase" id="RU004355"/>
    </source>
</evidence>
<dbReference type="KEGG" id="fsl:EJO69_10670"/>
<dbReference type="GO" id="GO:0003676">
    <property type="term" value="F:nucleic acid binding"/>
    <property type="evidence" value="ECO:0007669"/>
    <property type="project" value="InterPro"/>
</dbReference>
<comment type="subcellular location">
    <subcellularLocation>
        <location evidence="5 6">Cytoplasm</location>
    </subcellularLocation>
</comment>
<evidence type="ECO:0000259" key="8">
    <source>
        <dbReference type="Pfam" id="PF13742"/>
    </source>
</evidence>
<proteinExistence type="inferred from homology"/>
<feature type="domain" description="Exonuclease VII large subunit C-terminal" evidence="7">
    <location>
        <begin position="139"/>
        <end position="345"/>
    </location>
</feature>
<protein>
    <recommendedName>
        <fullName evidence="5">Exodeoxyribonuclease 7 large subunit</fullName>
        <ecNumber evidence="5">3.1.11.6</ecNumber>
    </recommendedName>
    <alternativeName>
        <fullName evidence="5">Exodeoxyribonuclease VII large subunit</fullName>
        <shortName evidence="5">Exonuclease VII large subunit</shortName>
    </alternativeName>
</protein>
<keyword evidence="3 5" id="KW-0378">Hydrolase</keyword>